<feature type="domain" description="Methyltransferase type 11" evidence="9">
    <location>
        <begin position="109"/>
        <end position="202"/>
    </location>
</feature>
<comment type="similarity">
    <text evidence="8">Belongs to the methyltransferase superfamily.</text>
</comment>
<dbReference type="EMBL" id="VAUO01000007">
    <property type="protein sequence ID" value="TLP58104.1"/>
    <property type="molecule type" value="Genomic_DNA"/>
</dbReference>
<evidence type="ECO:0000256" key="1">
    <source>
        <dbReference type="ARBA" id="ARBA00000852"/>
    </source>
</evidence>
<dbReference type="InterPro" id="IPR050602">
    <property type="entry name" value="Malonyl-ACP_OMT"/>
</dbReference>
<comment type="pathway">
    <text evidence="2 8">Cofactor biosynthesis; biotin biosynthesis.</text>
</comment>
<comment type="function">
    <text evidence="8">Converts the free carboxyl group of a malonyl-thioester to its methyl ester by transfer of a methyl group from S-adenosyl-L-methionine (SAM). It allows to synthesize pimeloyl-ACP via the fatty acid synthetic pathway.</text>
</comment>
<dbReference type="GO" id="GO:0032259">
    <property type="term" value="P:methylation"/>
    <property type="evidence" value="ECO:0007669"/>
    <property type="project" value="UniProtKB-KW"/>
</dbReference>
<keyword evidence="6 8" id="KW-0949">S-adenosyl-L-methionine</keyword>
<keyword evidence="7 8" id="KW-0093">Biotin biosynthesis</keyword>
<dbReference type="InterPro" id="IPR029063">
    <property type="entry name" value="SAM-dependent_MTases_sf"/>
</dbReference>
<dbReference type="OrthoDB" id="9760689at2"/>
<dbReference type="PANTHER" id="PTHR13090">
    <property type="entry name" value="ARGININE-HYDROXYLASE NDUFAF5, MITOCHONDRIAL"/>
    <property type="match status" value="1"/>
</dbReference>
<reference evidence="10 11" key="1">
    <citation type="submission" date="2019-05" db="EMBL/GenBank/DDBJ databases">
        <title>Pseudomonas sp. SC006 isolated from lettuce that can produce HBGAs.</title>
        <authorList>
            <person name="Wang D."/>
            <person name="Liao N."/>
            <person name="Liu D."/>
            <person name="Zhang Z."/>
            <person name="Zou S."/>
        </authorList>
    </citation>
    <scope>NUCLEOTIDE SEQUENCE [LARGE SCALE GENOMIC DNA]</scope>
    <source>
        <strain evidence="10 11">SC006</strain>
    </source>
</reference>
<evidence type="ECO:0000256" key="4">
    <source>
        <dbReference type="ARBA" id="ARBA00022603"/>
    </source>
</evidence>
<evidence type="ECO:0000256" key="2">
    <source>
        <dbReference type="ARBA" id="ARBA00004746"/>
    </source>
</evidence>
<dbReference type="EC" id="2.1.1.197" evidence="3 8"/>
<dbReference type="HAMAP" id="MF_00835">
    <property type="entry name" value="BioC"/>
    <property type="match status" value="1"/>
</dbReference>
<dbReference type="SUPFAM" id="SSF53335">
    <property type="entry name" value="S-adenosyl-L-methionine-dependent methyltransferases"/>
    <property type="match status" value="1"/>
</dbReference>
<dbReference type="GO" id="GO:0102130">
    <property type="term" value="F:malonyl-CoA methyltransferase activity"/>
    <property type="evidence" value="ECO:0007669"/>
    <property type="project" value="UniProtKB-EC"/>
</dbReference>
<sequence length="325" mass="36100">MRWSRRVRPRPSATCCLTSKSGWSKTVPTPSCWSIHRSWPRASRVSCMRVAMTDLSQPNLPGHLPDKRQVAASFSRAAASYDSVAALQRAVGVALLGRLDEGLTPQRWLDLGSGTGHFSRLLAERFSDAQGLAVDIAEGMLRHARERGGACHHVAGDAERLPLGDGTIDLLFSSLALQWCDGFAGVLEEARRVLRPGGVMAFSSLCVGTLDELRASWQAVDGMVHVNRFRRFEDYQRLCDDSPLEVIELQRRPQVLYYPDVRSLTHELKALGAHNLNPGRPSGLTGRARMQALLQAYERFRQPQGLPTTYQVVYGVLRKSRQQGQ</sequence>
<organism evidence="10 11">
    <name type="scientific">Pseudomonas mosselii</name>
    <dbReference type="NCBI Taxonomy" id="78327"/>
    <lineage>
        <taxon>Bacteria</taxon>
        <taxon>Pseudomonadati</taxon>
        <taxon>Pseudomonadota</taxon>
        <taxon>Gammaproteobacteria</taxon>
        <taxon>Pseudomonadales</taxon>
        <taxon>Pseudomonadaceae</taxon>
        <taxon>Pseudomonas</taxon>
    </lineage>
</organism>
<dbReference type="InterPro" id="IPR013216">
    <property type="entry name" value="Methyltransf_11"/>
</dbReference>
<evidence type="ECO:0000259" key="9">
    <source>
        <dbReference type="Pfam" id="PF08241"/>
    </source>
</evidence>
<evidence type="ECO:0000256" key="3">
    <source>
        <dbReference type="ARBA" id="ARBA00012327"/>
    </source>
</evidence>
<dbReference type="Pfam" id="PF08241">
    <property type="entry name" value="Methyltransf_11"/>
    <property type="match status" value="1"/>
</dbReference>
<evidence type="ECO:0000313" key="10">
    <source>
        <dbReference type="EMBL" id="TLP58104.1"/>
    </source>
</evidence>
<dbReference type="InterPro" id="IPR011814">
    <property type="entry name" value="BioC"/>
</dbReference>
<evidence type="ECO:0000313" key="11">
    <source>
        <dbReference type="Proteomes" id="UP000309819"/>
    </source>
</evidence>
<dbReference type="UniPathway" id="UPA00078"/>
<dbReference type="AlphaFoldDB" id="A0A5R8YXT6"/>
<evidence type="ECO:0000256" key="6">
    <source>
        <dbReference type="ARBA" id="ARBA00022691"/>
    </source>
</evidence>
<dbReference type="PANTHER" id="PTHR13090:SF1">
    <property type="entry name" value="ARGININE-HYDROXYLASE NDUFAF5, MITOCHONDRIAL"/>
    <property type="match status" value="1"/>
</dbReference>
<keyword evidence="5 8" id="KW-0808">Transferase</keyword>
<dbReference type="NCBIfam" id="TIGR02072">
    <property type="entry name" value="BioC"/>
    <property type="match status" value="1"/>
</dbReference>
<gene>
    <name evidence="8 10" type="primary">bioC</name>
    <name evidence="10" type="ORF">FEM01_15595</name>
</gene>
<proteinExistence type="inferred from homology"/>
<dbReference type="GO" id="GO:0009102">
    <property type="term" value="P:biotin biosynthetic process"/>
    <property type="evidence" value="ECO:0007669"/>
    <property type="project" value="UniProtKB-UniRule"/>
</dbReference>
<dbReference type="Proteomes" id="UP000309819">
    <property type="component" value="Unassembled WGS sequence"/>
</dbReference>
<dbReference type="CDD" id="cd02440">
    <property type="entry name" value="AdoMet_MTases"/>
    <property type="match status" value="1"/>
</dbReference>
<dbReference type="GO" id="GO:0010340">
    <property type="term" value="F:carboxyl-O-methyltransferase activity"/>
    <property type="evidence" value="ECO:0007669"/>
    <property type="project" value="UniProtKB-UniRule"/>
</dbReference>
<evidence type="ECO:0000256" key="8">
    <source>
        <dbReference type="HAMAP-Rule" id="MF_00835"/>
    </source>
</evidence>
<comment type="catalytic activity">
    <reaction evidence="1 8">
        <text>malonyl-[ACP] + S-adenosyl-L-methionine = malonyl-[ACP] methyl ester + S-adenosyl-L-homocysteine</text>
        <dbReference type="Rhea" id="RHEA:17105"/>
        <dbReference type="Rhea" id="RHEA-COMP:9623"/>
        <dbReference type="Rhea" id="RHEA-COMP:9954"/>
        <dbReference type="ChEBI" id="CHEBI:57856"/>
        <dbReference type="ChEBI" id="CHEBI:59789"/>
        <dbReference type="ChEBI" id="CHEBI:78449"/>
        <dbReference type="ChEBI" id="CHEBI:78845"/>
        <dbReference type="EC" id="2.1.1.197"/>
    </reaction>
</comment>
<accession>A0A5R8YXT6</accession>
<dbReference type="Gene3D" id="3.40.50.150">
    <property type="entry name" value="Vaccinia Virus protein VP39"/>
    <property type="match status" value="1"/>
</dbReference>
<name>A0A5R8YXT6_9PSED</name>
<comment type="caution">
    <text evidence="10">The sequence shown here is derived from an EMBL/GenBank/DDBJ whole genome shotgun (WGS) entry which is preliminary data.</text>
</comment>
<protein>
    <recommendedName>
        <fullName evidence="3 8">Malonyl-[acyl-carrier protein] O-methyltransferase</fullName>
        <shortName evidence="8">Malonyl-ACP O-methyltransferase</shortName>
        <ecNumber evidence="3 8">2.1.1.197</ecNumber>
    </recommendedName>
    <alternativeName>
        <fullName evidence="8">Biotin synthesis protein BioC</fullName>
    </alternativeName>
</protein>
<evidence type="ECO:0000256" key="5">
    <source>
        <dbReference type="ARBA" id="ARBA00022679"/>
    </source>
</evidence>
<evidence type="ECO:0000256" key="7">
    <source>
        <dbReference type="ARBA" id="ARBA00022756"/>
    </source>
</evidence>
<keyword evidence="11" id="KW-1185">Reference proteome</keyword>
<keyword evidence="4 8" id="KW-0489">Methyltransferase</keyword>
<dbReference type="GO" id="GO:0008757">
    <property type="term" value="F:S-adenosylmethionine-dependent methyltransferase activity"/>
    <property type="evidence" value="ECO:0007669"/>
    <property type="project" value="InterPro"/>
</dbReference>